<keyword evidence="1" id="KW-0808">Transferase</keyword>
<keyword evidence="1" id="KW-0489">Methyltransferase</keyword>
<keyword evidence="2" id="KW-1185">Reference proteome</keyword>
<reference evidence="2" key="1">
    <citation type="journal article" date="2019" name="Int. J. Syst. Evol. Microbiol.">
        <title>The Global Catalogue of Microorganisms (GCM) 10K type strain sequencing project: providing services to taxonomists for standard genome sequencing and annotation.</title>
        <authorList>
            <consortium name="The Broad Institute Genomics Platform"/>
            <consortium name="The Broad Institute Genome Sequencing Center for Infectious Disease"/>
            <person name="Wu L."/>
            <person name="Ma J."/>
        </authorList>
    </citation>
    <scope>NUCLEOTIDE SEQUENCE [LARGE SCALE GENOMIC DNA]</scope>
    <source>
        <strain evidence="2">NCAIM B.02333</strain>
    </source>
</reference>
<dbReference type="Gene3D" id="3.40.50.150">
    <property type="entry name" value="Vaccinia Virus protein VP39"/>
    <property type="match status" value="1"/>
</dbReference>
<dbReference type="InterPro" id="IPR029063">
    <property type="entry name" value="SAM-dependent_MTases_sf"/>
</dbReference>
<dbReference type="SUPFAM" id="SSF53335">
    <property type="entry name" value="S-adenosyl-L-methionine-dependent methyltransferases"/>
    <property type="match status" value="1"/>
</dbReference>
<dbReference type="RefSeq" id="WP_340294365.1">
    <property type="nucleotide sequence ID" value="NZ_JBBEOI010000154.1"/>
</dbReference>
<accession>A0ABV7WKI5</accession>
<dbReference type="EMBL" id="JBHRWW010000022">
    <property type="protein sequence ID" value="MFC3690404.1"/>
    <property type="molecule type" value="Genomic_DNA"/>
</dbReference>
<protein>
    <submittedName>
        <fullName evidence="1">Class I SAM-dependent methyltransferase</fullName>
    </submittedName>
</protein>
<proteinExistence type="predicted"/>
<dbReference type="Proteomes" id="UP001595685">
    <property type="component" value="Unassembled WGS sequence"/>
</dbReference>
<dbReference type="GO" id="GO:0008168">
    <property type="term" value="F:methyltransferase activity"/>
    <property type="evidence" value="ECO:0007669"/>
    <property type="project" value="UniProtKB-KW"/>
</dbReference>
<organism evidence="1 2">
    <name type="scientific">Aquipuribacter hungaricus</name>
    <dbReference type="NCBI Taxonomy" id="545624"/>
    <lineage>
        <taxon>Bacteria</taxon>
        <taxon>Bacillati</taxon>
        <taxon>Actinomycetota</taxon>
        <taxon>Actinomycetes</taxon>
        <taxon>Micrococcales</taxon>
        <taxon>Intrasporangiaceae</taxon>
        <taxon>Aquipuribacter</taxon>
    </lineage>
</organism>
<dbReference type="GO" id="GO:0032259">
    <property type="term" value="P:methylation"/>
    <property type="evidence" value="ECO:0007669"/>
    <property type="project" value="UniProtKB-KW"/>
</dbReference>
<evidence type="ECO:0000313" key="2">
    <source>
        <dbReference type="Proteomes" id="UP001595685"/>
    </source>
</evidence>
<sequence>MPDAPRELLDSGPLRSAYLSAVTAARKGLDGTALLRGWDDRTARRPRSRLAHLRTLLAVHNAEDLVTFDLPWWTYQAIDHVSGFLAGRGYSARVFEYGSGASTLWLARRCTSLDAVEHHAEWAARVRELVDATPGLRCTPTLHVPEVPAVAPGTAPRVGSGAPSGRGLDFGAYVDVVHDVGGVFDLVTVDGRAREASLLASLDHVAPDGLLLLDDAQRPRYREVVREAERRGWYALRTRGATPCQPVPRETVLLSRHPFRASR</sequence>
<evidence type="ECO:0000313" key="1">
    <source>
        <dbReference type="EMBL" id="MFC3690404.1"/>
    </source>
</evidence>
<gene>
    <name evidence="1" type="ORF">ACFOLH_18805</name>
</gene>
<name>A0ABV7WKI5_9MICO</name>
<comment type="caution">
    <text evidence="1">The sequence shown here is derived from an EMBL/GenBank/DDBJ whole genome shotgun (WGS) entry which is preliminary data.</text>
</comment>